<keyword evidence="1" id="KW-0677">Repeat</keyword>
<dbReference type="KEGG" id="aue:C5O00_02845"/>
<dbReference type="InterPro" id="IPR036249">
    <property type="entry name" value="Thioredoxin-like_sf"/>
</dbReference>
<dbReference type="EMBL" id="CP027062">
    <property type="protein sequence ID" value="AVI50163.1"/>
    <property type="molecule type" value="Genomic_DNA"/>
</dbReference>
<organism evidence="4 5">
    <name type="scientific">Pukyongia salina</name>
    <dbReference type="NCBI Taxonomy" id="2094025"/>
    <lineage>
        <taxon>Bacteria</taxon>
        <taxon>Pseudomonadati</taxon>
        <taxon>Bacteroidota</taxon>
        <taxon>Flavobacteriia</taxon>
        <taxon>Flavobacteriales</taxon>
        <taxon>Flavobacteriaceae</taxon>
        <taxon>Pukyongia</taxon>
    </lineage>
</organism>
<evidence type="ECO:0000313" key="4">
    <source>
        <dbReference type="EMBL" id="AVI50163.1"/>
    </source>
</evidence>
<dbReference type="RefSeq" id="WP_105214763.1">
    <property type="nucleotide sequence ID" value="NZ_CP027062.1"/>
</dbReference>
<dbReference type="InterPro" id="IPR011990">
    <property type="entry name" value="TPR-like_helical_dom_sf"/>
</dbReference>
<dbReference type="SMART" id="SM00028">
    <property type="entry name" value="TPR"/>
    <property type="match status" value="1"/>
</dbReference>
<reference evidence="4 5" key="1">
    <citation type="submission" date="2018-02" db="EMBL/GenBank/DDBJ databases">
        <title>Genomic analysis of the strain RR4-38 isolated from a seawater recirculating aquaculture system.</title>
        <authorList>
            <person name="Kim Y.-S."/>
            <person name="Jang Y.H."/>
            <person name="Kim K.-H."/>
        </authorList>
    </citation>
    <scope>NUCLEOTIDE SEQUENCE [LARGE SCALE GENOMIC DNA]</scope>
    <source>
        <strain evidence="4 5">RR4-38</strain>
    </source>
</reference>
<evidence type="ECO:0000256" key="2">
    <source>
        <dbReference type="ARBA" id="ARBA00022803"/>
    </source>
</evidence>
<dbReference type="InterPro" id="IPR019734">
    <property type="entry name" value="TPR_rpt"/>
</dbReference>
<dbReference type="Pfam" id="PF14595">
    <property type="entry name" value="Thioredoxin_9"/>
    <property type="match status" value="1"/>
</dbReference>
<dbReference type="SUPFAM" id="SSF48452">
    <property type="entry name" value="TPR-like"/>
    <property type="match status" value="1"/>
</dbReference>
<name>A0A2S0HVG0_9FLAO</name>
<dbReference type="PROSITE" id="PS50005">
    <property type="entry name" value="TPR"/>
    <property type="match status" value="1"/>
</dbReference>
<dbReference type="Pfam" id="PF07719">
    <property type="entry name" value="TPR_2"/>
    <property type="match status" value="1"/>
</dbReference>
<evidence type="ECO:0000313" key="5">
    <source>
        <dbReference type="Proteomes" id="UP000238442"/>
    </source>
</evidence>
<dbReference type="OrthoDB" id="6398367at2"/>
<dbReference type="Proteomes" id="UP000238442">
    <property type="component" value="Chromosome"/>
</dbReference>
<sequence>MRSPIFLILILITTLTGCKDNQAGVEVAEEVIPNESEDKLLGKINKDKLMKPVFAEWFQPAYEDYKVNTELVESYKDQLKEYEIEVFMGTWCEDSQREIPTLYKILEAADYPMEQLTIIAIDDEIENYKRSPGGEEGGRNIHHVPTIILKKNGNEVNRIIEYPVRTLEEDLQLILDGGYTPYYFAADMVHTRLIEMGLENFKADLNKLAVEFTGKTRDVYELNTYAKTIFRQGKKEEGIQVATLNTMIYPNNPNAYAGLGSRYMDMEQYEEAAKYFGKAVAMAPDDSEFKGYLEEAQAKL</sequence>
<dbReference type="Gene3D" id="3.40.30.10">
    <property type="entry name" value="Glutaredoxin"/>
    <property type="match status" value="1"/>
</dbReference>
<protein>
    <submittedName>
        <fullName evidence="4">Uncharacterized protein</fullName>
    </submittedName>
</protein>
<dbReference type="AlphaFoldDB" id="A0A2S0HVG0"/>
<dbReference type="InterPro" id="IPR013105">
    <property type="entry name" value="TPR_2"/>
</dbReference>
<dbReference type="PROSITE" id="PS51257">
    <property type="entry name" value="PROKAR_LIPOPROTEIN"/>
    <property type="match status" value="1"/>
</dbReference>
<proteinExistence type="predicted"/>
<evidence type="ECO:0000256" key="3">
    <source>
        <dbReference type="PROSITE-ProRule" id="PRU00339"/>
    </source>
</evidence>
<feature type="repeat" description="TPR" evidence="3">
    <location>
        <begin position="253"/>
        <end position="286"/>
    </location>
</feature>
<keyword evidence="5" id="KW-1185">Reference proteome</keyword>
<evidence type="ECO:0000256" key="1">
    <source>
        <dbReference type="ARBA" id="ARBA00022737"/>
    </source>
</evidence>
<dbReference type="SUPFAM" id="SSF52833">
    <property type="entry name" value="Thioredoxin-like"/>
    <property type="match status" value="1"/>
</dbReference>
<dbReference type="PROSITE" id="PS50293">
    <property type="entry name" value="TPR_REGION"/>
    <property type="match status" value="1"/>
</dbReference>
<keyword evidence="2 3" id="KW-0802">TPR repeat</keyword>
<accession>A0A2S0HVG0</accession>
<dbReference type="Gene3D" id="1.25.40.10">
    <property type="entry name" value="Tetratricopeptide repeat domain"/>
    <property type="match status" value="1"/>
</dbReference>
<gene>
    <name evidence="4" type="ORF">C5O00_02845</name>
</gene>